<protein>
    <submittedName>
        <fullName evidence="2">Uncharacterized protein</fullName>
    </submittedName>
</protein>
<evidence type="ECO:0000313" key="2">
    <source>
        <dbReference type="EMBL" id="TFY63622.1"/>
    </source>
</evidence>
<proteinExistence type="predicted"/>
<name>A0A4Y9YNA3_9AGAM</name>
<dbReference type="Proteomes" id="UP000298327">
    <property type="component" value="Unassembled WGS sequence"/>
</dbReference>
<dbReference type="AlphaFoldDB" id="A0A4Y9YNA3"/>
<organism evidence="2 3">
    <name type="scientific">Dentipellis fragilis</name>
    <dbReference type="NCBI Taxonomy" id="205917"/>
    <lineage>
        <taxon>Eukaryota</taxon>
        <taxon>Fungi</taxon>
        <taxon>Dikarya</taxon>
        <taxon>Basidiomycota</taxon>
        <taxon>Agaricomycotina</taxon>
        <taxon>Agaricomycetes</taxon>
        <taxon>Russulales</taxon>
        <taxon>Hericiaceae</taxon>
        <taxon>Dentipellis</taxon>
    </lineage>
</organism>
<feature type="region of interest" description="Disordered" evidence="1">
    <location>
        <begin position="1"/>
        <end position="27"/>
    </location>
</feature>
<sequence>MPPVRSRRPQKASRPRARVKSRRDRDSRHLVLDDRKDFPALYLGTSYCSLVDFTRFIHIELAMARARNLKSPPSNRCIPSQHQIPHRFSARPQVSLLSGDRWRYELDPRYWRGEIIDFFIETDCDPSLRDIRENVYHLAVSSEDKHWAAVVSHLLKVLPSELASAWML</sequence>
<gene>
    <name evidence="2" type="ORF">EVG20_g6241</name>
</gene>
<feature type="compositionally biased region" description="Basic residues" evidence="1">
    <location>
        <begin position="1"/>
        <end position="22"/>
    </location>
</feature>
<keyword evidence="3" id="KW-1185">Reference proteome</keyword>
<comment type="caution">
    <text evidence="2">The sequence shown here is derived from an EMBL/GenBank/DDBJ whole genome shotgun (WGS) entry which is preliminary data.</text>
</comment>
<dbReference type="EMBL" id="SEOQ01000407">
    <property type="protein sequence ID" value="TFY63622.1"/>
    <property type="molecule type" value="Genomic_DNA"/>
</dbReference>
<accession>A0A4Y9YNA3</accession>
<evidence type="ECO:0000256" key="1">
    <source>
        <dbReference type="SAM" id="MobiDB-lite"/>
    </source>
</evidence>
<evidence type="ECO:0000313" key="3">
    <source>
        <dbReference type="Proteomes" id="UP000298327"/>
    </source>
</evidence>
<reference evidence="2 3" key="1">
    <citation type="submission" date="2019-02" db="EMBL/GenBank/DDBJ databases">
        <title>Genome sequencing of the rare red list fungi Dentipellis fragilis.</title>
        <authorList>
            <person name="Buettner E."/>
            <person name="Kellner H."/>
        </authorList>
    </citation>
    <scope>NUCLEOTIDE SEQUENCE [LARGE SCALE GENOMIC DNA]</scope>
    <source>
        <strain evidence="2 3">DSM 105465</strain>
    </source>
</reference>